<keyword evidence="2" id="KW-1185">Reference proteome</keyword>
<reference evidence="1" key="1">
    <citation type="submission" date="2018-02" db="EMBL/GenBank/DDBJ databases">
        <title>The genomes of Aspergillus section Nigri reveals drivers in fungal speciation.</title>
        <authorList>
            <consortium name="DOE Joint Genome Institute"/>
            <person name="Vesth T.C."/>
            <person name="Nybo J."/>
            <person name="Theobald S."/>
            <person name="Brandl J."/>
            <person name="Frisvad J.C."/>
            <person name="Nielsen K.F."/>
            <person name="Lyhne E.K."/>
            <person name="Kogle M.E."/>
            <person name="Kuo A."/>
            <person name="Riley R."/>
            <person name="Clum A."/>
            <person name="Nolan M."/>
            <person name="Lipzen A."/>
            <person name="Salamov A."/>
            <person name="Henrissat B."/>
            <person name="Wiebenga A."/>
            <person name="De vries R.P."/>
            <person name="Grigoriev I.V."/>
            <person name="Mortensen U.H."/>
            <person name="Andersen M.R."/>
            <person name="Baker S.E."/>
        </authorList>
    </citation>
    <scope>NUCLEOTIDE SEQUENCE</scope>
    <source>
        <strain evidence="1">CBS 621.78</strain>
    </source>
</reference>
<protein>
    <submittedName>
        <fullName evidence="1">Uncharacterized protein</fullName>
    </submittedName>
</protein>
<organism evidence="1 2">
    <name type="scientific">Aspergillus brunneoviolaceus CBS 621.78</name>
    <dbReference type="NCBI Taxonomy" id="1450534"/>
    <lineage>
        <taxon>Eukaryota</taxon>
        <taxon>Fungi</taxon>
        <taxon>Dikarya</taxon>
        <taxon>Ascomycota</taxon>
        <taxon>Pezizomycotina</taxon>
        <taxon>Eurotiomycetes</taxon>
        <taxon>Eurotiomycetidae</taxon>
        <taxon>Eurotiales</taxon>
        <taxon>Aspergillaceae</taxon>
        <taxon>Aspergillus</taxon>
        <taxon>Aspergillus subgen. Circumdati</taxon>
    </lineage>
</organism>
<accession>A0ACD1G6Q7</accession>
<sequence length="417" mass="47002">MRLRKIISPFLAKTRNTDLRVHNASEDKKKHQLCGLPTELMDLIASFMDKPALCAVRLTCSTLERATKYQFGRIGLHTLHTDLSKLNLLAMDELAETCGLNQHVKKISIGSATGNTIGYGFIWCRDILENEYLNFLHSSNGFLKLRAVLKKFPNCQSFHISLSNQPESGTWTDCLSPSDAVTLVLHLIPSMARPIESFSCSYPDFDKHSAGVIDPRRFCPHTFHLVRFGLCWSTLTELCLLAQVKDALLADLVYELIDQAPNLKKLDLDCGGGEGVDALFQLLGQEGNNMKLEVFKLSGVVGISGQDLQSFLLTNRNSLRILELRTVRFDAGLWETVLESLMREFPVLKELTLLWIADSTTGRYPIHWVHDNVRDVRGRHGRIRITYSGLPVHNALYSLLARYQIQPPQQLSVQEAQ</sequence>
<proteinExistence type="predicted"/>
<dbReference type="Proteomes" id="UP000249057">
    <property type="component" value="Unassembled WGS sequence"/>
</dbReference>
<evidence type="ECO:0000313" key="1">
    <source>
        <dbReference type="EMBL" id="RAH44952.1"/>
    </source>
</evidence>
<dbReference type="EMBL" id="KZ825349">
    <property type="protein sequence ID" value="RAH44952.1"/>
    <property type="molecule type" value="Genomic_DNA"/>
</dbReference>
<name>A0ACD1G6Q7_9EURO</name>
<gene>
    <name evidence="1" type="ORF">BO95DRAFT_432634</name>
</gene>
<evidence type="ECO:0000313" key="2">
    <source>
        <dbReference type="Proteomes" id="UP000249057"/>
    </source>
</evidence>